<comment type="subcellular location">
    <subcellularLocation>
        <location evidence="1">Membrane</location>
        <topology evidence="1">Multi-pass membrane protein</topology>
    </subcellularLocation>
</comment>
<feature type="transmembrane region" description="Helical" evidence="8">
    <location>
        <begin position="104"/>
        <end position="123"/>
    </location>
</feature>
<evidence type="ECO:0000256" key="8">
    <source>
        <dbReference type="SAM" id="Phobius"/>
    </source>
</evidence>
<evidence type="ECO:0000256" key="3">
    <source>
        <dbReference type="ARBA" id="ARBA00022448"/>
    </source>
</evidence>
<dbReference type="GO" id="GO:0017004">
    <property type="term" value="P:cytochrome complex assembly"/>
    <property type="evidence" value="ECO:0007669"/>
    <property type="project" value="UniProtKB-KW"/>
</dbReference>
<protein>
    <submittedName>
        <fullName evidence="9">Heme ABC transporter permease CcmB</fullName>
    </submittedName>
</protein>
<dbReference type="RefSeq" id="WP_066608264.1">
    <property type="nucleotide sequence ID" value="NZ_CP014230.1"/>
</dbReference>
<name>A0A0X8JS38_9BACT</name>
<evidence type="ECO:0000256" key="7">
    <source>
        <dbReference type="ARBA" id="ARBA00023136"/>
    </source>
</evidence>
<dbReference type="GO" id="GO:0015232">
    <property type="term" value="F:heme transmembrane transporter activity"/>
    <property type="evidence" value="ECO:0007669"/>
    <property type="project" value="InterPro"/>
</dbReference>
<dbReference type="AlphaFoldDB" id="A0A0X8JS38"/>
<dbReference type="PANTHER" id="PTHR30070">
    <property type="entry name" value="HEME EXPORTER PROTEIN B"/>
    <property type="match status" value="1"/>
</dbReference>
<keyword evidence="6 8" id="KW-1133">Transmembrane helix</keyword>
<feature type="transmembrane region" description="Helical" evidence="8">
    <location>
        <begin position="162"/>
        <end position="183"/>
    </location>
</feature>
<reference evidence="10" key="1">
    <citation type="submission" date="2016-02" db="EMBL/GenBank/DDBJ databases">
        <authorList>
            <person name="Holder M.E."/>
            <person name="Ajami N.J."/>
            <person name="Petrosino J.F."/>
        </authorList>
    </citation>
    <scope>NUCLEOTIDE SEQUENCE [LARGE SCALE GENOMIC DNA]</scope>
    <source>
        <strain evidence="10">DSM 12838</strain>
    </source>
</reference>
<dbReference type="InterPro" id="IPR003544">
    <property type="entry name" value="Cyt_c_biogenesis_CcmB"/>
</dbReference>
<evidence type="ECO:0000256" key="1">
    <source>
        <dbReference type="ARBA" id="ARBA00004141"/>
    </source>
</evidence>
<keyword evidence="4 8" id="KW-0812">Transmembrane</keyword>
<keyword evidence="10" id="KW-1185">Reference proteome</keyword>
<dbReference type="GO" id="GO:1903607">
    <property type="term" value="P:cytochrome c biosynthetic process"/>
    <property type="evidence" value="ECO:0007669"/>
    <property type="project" value="TreeGrafter"/>
</dbReference>
<keyword evidence="7 8" id="KW-0472">Membrane</keyword>
<comment type="similarity">
    <text evidence="2">Belongs to the CcmB/CycW/HelB family.</text>
</comment>
<dbReference type="KEGG" id="doa:AXF15_12740"/>
<keyword evidence="5" id="KW-0201">Cytochrome c-type biogenesis</keyword>
<dbReference type="Pfam" id="PF03379">
    <property type="entry name" value="CcmB"/>
    <property type="match status" value="1"/>
</dbReference>
<feature type="transmembrane region" description="Helical" evidence="8">
    <location>
        <begin position="195"/>
        <end position="221"/>
    </location>
</feature>
<accession>A0A0X8JS38</accession>
<gene>
    <name evidence="9" type="ORF">AXF15_12740</name>
</gene>
<feature type="transmembrane region" description="Helical" evidence="8">
    <location>
        <begin position="129"/>
        <end position="150"/>
    </location>
</feature>
<evidence type="ECO:0000313" key="10">
    <source>
        <dbReference type="Proteomes" id="UP000063964"/>
    </source>
</evidence>
<dbReference type="EMBL" id="CP014230">
    <property type="protein sequence ID" value="AMD93880.1"/>
    <property type="molecule type" value="Genomic_DNA"/>
</dbReference>
<dbReference type="STRING" id="888061.AXF15_12740"/>
<dbReference type="GO" id="GO:0005886">
    <property type="term" value="C:plasma membrane"/>
    <property type="evidence" value="ECO:0007669"/>
    <property type="project" value="TreeGrafter"/>
</dbReference>
<keyword evidence="3" id="KW-0813">Transport</keyword>
<evidence type="ECO:0000256" key="2">
    <source>
        <dbReference type="ARBA" id="ARBA00010544"/>
    </source>
</evidence>
<sequence length="226" mass="23605">MIGAALAVVRKDLRLAFANGQGPVQAVLFGLLLVFLFSLSAAPGERFSAQQGLAIFWLCSSFAVVLIFSLLFRFEEENGAATALLLSPLPVQGLWLGKTLAGGVLLVLCQAFFFPAALVFLDLGVAGEALPLCAMLAGVDAGLCVLGGLVGAMGYGQSAKDALLTIIVFPLQIPLLLGGIRIGEGLMRGGLWSDVSGWFGLVFAFDAVFAGAALFLFPYVFRGEQG</sequence>
<evidence type="ECO:0000256" key="5">
    <source>
        <dbReference type="ARBA" id="ARBA00022748"/>
    </source>
</evidence>
<evidence type="ECO:0000256" key="4">
    <source>
        <dbReference type="ARBA" id="ARBA00022692"/>
    </source>
</evidence>
<evidence type="ECO:0000313" key="9">
    <source>
        <dbReference type="EMBL" id="AMD93880.1"/>
    </source>
</evidence>
<organism evidence="9 10">
    <name type="scientific">Desulfomicrobium orale DSM 12838</name>
    <dbReference type="NCBI Taxonomy" id="888061"/>
    <lineage>
        <taxon>Bacteria</taxon>
        <taxon>Pseudomonadati</taxon>
        <taxon>Thermodesulfobacteriota</taxon>
        <taxon>Desulfovibrionia</taxon>
        <taxon>Desulfovibrionales</taxon>
        <taxon>Desulfomicrobiaceae</taxon>
        <taxon>Desulfomicrobium</taxon>
    </lineage>
</organism>
<dbReference type="PRINTS" id="PR01414">
    <property type="entry name" value="CCMBBIOGNSIS"/>
</dbReference>
<dbReference type="PANTHER" id="PTHR30070:SF1">
    <property type="entry name" value="CYTOCHROME C BIOGENESIS B-RELATED"/>
    <property type="match status" value="1"/>
</dbReference>
<feature type="transmembrane region" description="Helical" evidence="8">
    <location>
        <begin position="54"/>
        <end position="74"/>
    </location>
</feature>
<dbReference type="Proteomes" id="UP000063964">
    <property type="component" value="Chromosome"/>
</dbReference>
<feature type="transmembrane region" description="Helical" evidence="8">
    <location>
        <begin position="24"/>
        <end position="42"/>
    </location>
</feature>
<dbReference type="OrthoDB" id="5459399at2"/>
<proteinExistence type="inferred from homology"/>
<evidence type="ECO:0000256" key="6">
    <source>
        <dbReference type="ARBA" id="ARBA00022989"/>
    </source>
</evidence>